<feature type="compositionally biased region" description="Pro residues" evidence="1">
    <location>
        <begin position="318"/>
        <end position="327"/>
    </location>
</feature>
<dbReference type="InterPro" id="IPR035999">
    <property type="entry name" value="Sec7_dom_sf"/>
</dbReference>
<protein>
    <recommendedName>
        <fullName evidence="2">SEC7 domain-containing protein</fullName>
    </recommendedName>
</protein>
<dbReference type="PROSITE" id="PS50190">
    <property type="entry name" value="SEC7"/>
    <property type="match status" value="1"/>
</dbReference>
<feature type="compositionally biased region" description="Basic and acidic residues" evidence="1">
    <location>
        <begin position="1612"/>
        <end position="1624"/>
    </location>
</feature>
<feature type="compositionally biased region" description="Polar residues" evidence="1">
    <location>
        <begin position="794"/>
        <end position="828"/>
    </location>
</feature>
<comment type="caution">
    <text evidence="3">The sequence shown here is derived from an EMBL/GenBank/DDBJ whole genome shotgun (WGS) entry which is preliminary data.</text>
</comment>
<evidence type="ECO:0000259" key="2">
    <source>
        <dbReference type="PROSITE" id="PS50190"/>
    </source>
</evidence>
<feature type="compositionally biased region" description="Pro residues" evidence="1">
    <location>
        <begin position="225"/>
        <end position="236"/>
    </location>
</feature>
<feature type="region of interest" description="Disordered" evidence="1">
    <location>
        <begin position="678"/>
        <end position="740"/>
    </location>
</feature>
<feature type="compositionally biased region" description="Acidic residues" evidence="1">
    <location>
        <begin position="494"/>
        <end position="504"/>
    </location>
</feature>
<dbReference type="SUPFAM" id="SSF50729">
    <property type="entry name" value="PH domain-like"/>
    <property type="match status" value="1"/>
</dbReference>
<name>A0AAD6TIK6_9AGAR</name>
<feature type="compositionally biased region" description="Pro residues" evidence="1">
    <location>
        <begin position="61"/>
        <end position="74"/>
    </location>
</feature>
<proteinExistence type="predicted"/>
<feature type="compositionally biased region" description="Low complexity" evidence="1">
    <location>
        <begin position="1043"/>
        <end position="1056"/>
    </location>
</feature>
<dbReference type="PANTHER" id="PTHR10663">
    <property type="entry name" value="GUANYL-NUCLEOTIDE EXCHANGE FACTOR"/>
    <property type="match status" value="1"/>
</dbReference>
<feature type="region of interest" description="Disordered" evidence="1">
    <location>
        <begin position="785"/>
        <end position="890"/>
    </location>
</feature>
<feature type="compositionally biased region" description="Low complexity" evidence="1">
    <location>
        <begin position="272"/>
        <end position="283"/>
    </location>
</feature>
<feature type="compositionally biased region" description="Polar residues" evidence="1">
    <location>
        <begin position="706"/>
        <end position="720"/>
    </location>
</feature>
<dbReference type="Gene3D" id="1.10.1000.11">
    <property type="entry name" value="Arf Nucleotide-binding Site Opener,domain 2"/>
    <property type="match status" value="1"/>
</dbReference>
<evidence type="ECO:0000313" key="4">
    <source>
        <dbReference type="Proteomes" id="UP001218188"/>
    </source>
</evidence>
<accession>A0AAD6TIK6</accession>
<feature type="compositionally biased region" description="Polar residues" evidence="1">
    <location>
        <begin position="615"/>
        <end position="636"/>
    </location>
</feature>
<feature type="region of interest" description="Disordered" evidence="1">
    <location>
        <begin position="20"/>
        <end position="425"/>
    </location>
</feature>
<organism evidence="3 4">
    <name type="scientific">Mycena alexandri</name>
    <dbReference type="NCBI Taxonomy" id="1745969"/>
    <lineage>
        <taxon>Eukaryota</taxon>
        <taxon>Fungi</taxon>
        <taxon>Dikarya</taxon>
        <taxon>Basidiomycota</taxon>
        <taxon>Agaricomycotina</taxon>
        <taxon>Agaricomycetes</taxon>
        <taxon>Agaricomycetidae</taxon>
        <taxon>Agaricales</taxon>
        <taxon>Marasmiineae</taxon>
        <taxon>Mycenaceae</taxon>
        <taxon>Mycena</taxon>
    </lineage>
</organism>
<gene>
    <name evidence="3" type="ORF">C8F04DRAFT_1065419</name>
</gene>
<feature type="region of interest" description="Disordered" evidence="1">
    <location>
        <begin position="1596"/>
        <end position="1624"/>
    </location>
</feature>
<reference evidence="3" key="1">
    <citation type="submission" date="2023-03" db="EMBL/GenBank/DDBJ databases">
        <title>Massive genome expansion in bonnet fungi (Mycena s.s.) driven by repeated elements and novel gene families across ecological guilds.</title>
        <authorList>
            <consortium name="Lawrence Berkeley National Laboratory"/>
            <person name="Harder C.B."/>
            <person name="Miyauchi S."/>
            <person name="Viragh M."/>
            <person name="Kuo A."/>
            <person name="Thoen E."/>
            <person name="Andreopoulos B."/>
            <person name="Lu D."/>
            <person name="Skrede I."/>
            <person name="Drula E."/>
            <person name="Henrissat B."/>
            <person name="Morin E."/>
            <person name="Kohler A."/>
            <person name="Barry K."/>
            <person name="LaButti K."/>
            <person name="Morin E."/>
            <person name="Salamov A."/>
            <person name="Lipzen A."/>
            <person name="Mereny Z."/>
            <person name="Hegedus B."/>
            <person name="Baldrian P."/>
            <person name="Stursova M."/>
            <person name="Weitz H."/>
            <person name="Taylor A."/>
            <person name="Grigoriev I.V."/>
            <person name="Nagy L.G."/>
            <person name="Martin F."/>
            <person name="Kauserud H."/>
        </authorList>
    </citation>
    <scope>NUCLEOTIDE SEQUENCE</scope>
    <source>
        <strain evidence="3">CBHHK200</strain>
    </source>
</reference>
<dbReference type="SMART" id="SM00222">
    <property type="entry name" value="Sec7"/>
    <property type="match status" value="1"/>
</dbReference>
<feature type="region of interest" description="Disordered" evidence="1">
    <location>
        <begin position="904"/>
        <end position="932"/>
    </location>
</feature>
<feature type="compositionally biased region" description="Low complexity" evidence="1">
    <location>
        <begin position="1596"/>
        <end position="1608"/>
    </location>
</feature>
<dbReference type="Proteomes" id="UP001218188">
    <property type="component" value="Unassembled WGS sequence"/>
</dbReference>
<dbReference type="GO" id="GO:0005085">
    <property type="term" value="F:guanyl-nucleotide exchange factor activity"/>
    <property type="evidence" value="ECO:0007669"/>
    <property type="project" value="InterPro"/>
</dbReference>
<feature type="compositionally biased region" description="Polar residues" evidence="1">
    <location>
        <begin position="197"/>
        <end position="207"/>
    </location>
</feature>
<dbReference type="EMBL" id="JARJCM010000004">
    <property type="protein sequence ID" value="KAJ7045595.1"/>
    <property type="molecule type" value="Genomic_DNA"/>
</dbReference>
<dbReference type="InterPro" id="IPR000904">
    <property type="entry name" value="Sec7_dom"/>
</dbReference>
<feature type="region of interest" description="Disordered" evidence="1">
    <location>
        <begin position="963"/>
        <end position="1069"/>
    </location>
</feature>
<sequence length="1708" mass="187443">MDPDTSVLEQREQRMLAVAKLKRAASLPRMKDGRRPPMRPDAVSEGEKGNTDDEQKDEIDTPPPEPQPEEPAPTDPDVHGDDPGEDATITPPRSKRRSRSRTRSRGSKDLKLKARAALSPTPSPLVPSDSSQDEAASPIAPSLASPIPSNLAALQRSRLLRSPTPTATPDFSPYYPGTRPPTPNLPSLEDLQRGLFRSNSVGSTSVARTMAMHKLTGGTETYDPSPSPTPPPPPLPGKLGRNNTVSGGERNAARQFMLSRLGGRIAKEPEGEPASGGEEYTAPSPTPKRKRRRSRRGSASANTGVSDSEFLSTSPNTPVVPPTPLPAPSEGLPDIRPQTASPNRAASPRSPSEEELPPLPPSALSVRESPVEQEEFETVEPERPEPTRRRSVVVEEEDEERVPPQSRSPGLSTTPPQVPLNYDYGTQVPQLFSDFFMENVRASPSVRSSPPIRSSPPVRSSPAPTAHSSRHPTPEYPPRSSPFTIPLQEKQSREEEDEEQEEEVLYPADSYHSRPQYEDDFERQISWVATPVPEIRMPIDDEERDEDDIVDDEEDEEEEEYGRQASPRSSAEISPQEAYDDTSPRNSFESKGVMIEPETSPEIVPSQVPPSPSSLTALSQSASIVRTASDDSTSPQMYPARLSVASRTQDRSPLNAEFEWEDGKRNWDGASTSTWDKIKTTFRSGSAAGRRSRTNSIARERRDNTDSSVSRESGASLTSAKTDKGEAVTTPLSQPPPVMMQSASASASAVSLSPLFPTQSSADLLKYQNVAKLFPFPGMKKLEEQRNRAKGITPSASTPDIATLFNNGYETDPTQISASYSNTPSQTPEMGRDRKLPHQASDTGLKNKYGMPTSPTTSVTPASPSNIDYFNVSPLSPTQSQSSGSKLPMTLPGVKQWMKMFSQNSSQNPATNASTAEAGRPSPSASKKPSLSDLILRKDNGLVRDWEDVEIAPLSASESVFGKSFESREMSPSPHTAPASQSTFPDTERTPKARRVASPPAPLAVDETSYLHFDPPSNLPSPPDPLSATPDPSSSLSDYPAASTSESSSTTSSHYSFGGGNGNNSGSQGSFVLERLEENLARGSRSPMWASAIDDPPRKLLLSSPVLQVVNANTVKDRFLFLFSDILVIAKPVVQDQDNIIDTYKPTPMDRKFVVKSVVLLNQLRFNAERTDIQPKTSNYSTAPRNPLIRTFVHQFSKDTDHAISSLLSKSGTPDDPLILGQLLFKTLDLDRARLGDYLARRTSKVVLKAYVDSFRFVGVRVDKALRVFLLSINVPAKVVYNVTALDYLLDAFASRWYEANARIVAYDKDLAVRLVRALVQLNDFLHGGIAQEPGPTGYPQRGISGRDFIDAFRRYDPRYLVSDELLEDAFESIRDERLCQARSSTGGPASTGLPDIPIMIKRPLPTRLTYKLQSEPIILRIQQADPDLTIQLFGQDLVFDPPFLTFGRSSEASFRVTGTSLGQKTMIMCRSGPNALKYAALPLSNSLVVERAFMRNTFEMAFLNHCGMKRRYMFSVDDPLIRHQWAVSLRRQIDNASSITSSSSLSQTSPGPSKFHRAAEIVAFKALQQTLMGTDILTGASPAAVNFALQRLNSNGSPPRSSNSNGGFRFPAERPSAENPTKDSWFKTAHVRSKSRSKVYHRGAGRNELDLHDQEFQKEERFDHDLPSRHEGPLWSGRDLEMQCQQNSSIPLVLAFLQVGSPEHGQH</sequence>
<keyword evidence="4" id="KW-1185">Reference proteome</keyword>
<feature type="compositionally biased region" description="Basic residues" evidence="1">
    <location>
        <begin position="287"/>
        <end position="296"/>
    </location>
</feature>
<feature type="compositionally biased region" description="Low complexity" evidence="1">
    <location>
        <begin position="135"/>
        <end position="162"/>
    </location>
</feature>
<feature type="domain" description="SEC7" evidence="2">
    <location>
        <begin position="1178"/>
        <end position="1377"/>
    </location>
</feature>
<feature type="region of interest" description="Disordered" evidence="1">
    <location>
        <begin position="442"/>
        <end position="637"/>
    </location>
</feature>
<feature type="compositionally biased region" description="Polar residues" evidence="1">
    <location>
        <begin position="873"/>
        <end position="885"/>
    </location>
</feature>
<feature type="compositionally biased region" description="Acidic residues" evidence="1">
    <location>
        <begin position="540"/>
        <end position="560"/>
    </location>
</feature>
<dbReference type="GO" id="GO:0032012">
    <property type="term" value="P:regulation of ARF protein signal transduction"/>
    <property type="evidence" value="ECO:0007669"/>
    <property type="project" value="InterPro"/>
</dbReference>
<feature type="compositionally biased region" description="Low complexity" evidence="1">
    <location>
        <begin position="852"/>
        <end position="865"/>
    </location>
</feature>
<evidence type="ECO:0000313" key="3">
    <source>
        <dbReference type="EMBL" id="KAJ7045595.1"/>
    </source>
</evidence>
<dbReference type="Gene3D" id="1.10.220.20">
    <property type="match status" value="1"/>
</dbReference>
<feature type="compositionally biased region" description="Polar residues" evidence="1">
    <location>
        <begin position="904"/>
        <end position="915"/>
    </location>
</feature>
<evidence type="ECO:0000256" key="1">
    <source>
        <dbReference type="SAM" id="MobiDB-lite"/>
    </source>
</evidence>
<feature type="compositionally biased region" description="Low complexity" evidence="1">
    <location>
        <begin position="921"/>
        <end position="932"/>
    </location>
</feature>
<dbReference type="Pfam" id="PF01369">
    <property type="entry name" value="Sec7"/>
    <property type="match status" value="1"/>
</dbReference>
<dbReference type="SUPFAM" id="SSF48425">
    <property type="entry name" value="Sec7 domain"/>
    <property type="match status" value="1"/>
</dbReference>
<feature type="compositionally biased region" description="Low complexity" evidence="1">
    <location>
        <begin position="340"/>
        <end position="350"/>
    </location>
</feature>
<feature type="compositionally biased region" description="Basic residues" evidence="1">
    <location>
        <begin position="93"/>
        <end position="105"/>
    </location>
</feature>
<dbReference type="InterPro" id="IPR023394">
    <property type="entry name" value="Sec7_C_sf"/>
</dbReference>
<feature type="compositionally biased region" description="Low complexity" evidence="1">
    <location>
        <begin position="442"/>
        <end position="464"/>
    </location>
</feature>